<reference evidence="1 2" key="1">
    <citation type="submission" date="2017-09" db="EMBL/GenBank/DDBJ databases">
        <title>Depth-based differentiation of microbial function through sediment-hosted aquifers and enrichment of novel symbionts in the deep terrestrial subsurface.</title>
        <authorList>
            <person name="Probst A.J."/>
            <person name="Ladd B."/>
            <person name="Jarett J.K."/>
            <person name="Geller-Mcgrath D.E."/>
            <person name="Sieber C.M."/>
            <person name="Emerson J.B."/>
            <person name="Anantharaman K."/>
            <person name="Thomas B.C."/>
            <person name="Malmstrom R."/>
            <person name="Stieglmeier M."/>
            <person name="Klingl A."/>
            <person name="Woyke T."/>
            <person name="Ryan C.M."/>
            <person name="Banfield J.F."/>
        </authorList>
    </citation>
    <scope>NUCLEOTIDE SEQUENCE [LARGE SCALE GENOMIC DNA]</scope>
    <source>
        <strain evidence="1">CG11_big_fil_rev_8_21_14_0_20_43_7</strain>
    </source>
</reference>
<evidence type="ECO:0000313" key="2">
    <source>
        <dbReference type="Proteomes" id="UP000229782"/>
    </source>
</evidence>
<dbReference type="Proteomes" id="UP000229782">
    <property type="component" value="Unassembled WGS sequence"/>
</dbReference>
<protein>
    <recommendedName>
        <fullName evidence="3">Rhodopirellula transposase</fullName>
    </recommendedName>
</protein>
<gene>
    <name evidence="1" type="ORF">COV60_03240</name>
</gene>
<dbReference type="Pfam" id="PF07592">
    <property type="entry name" value="DDE_Tnp_ISAZ013"/>
    <property type="match status" value="1"/>
</dbReference>
<dbReference type="InterPro" id="IPR011518">
    <property type="entry name" value="Transposase_36"/>
</dbReference>
<name>A0A2H0N1Y8_9BACT</name>
<proteinExistence type="predicted"/>
<evidence type="ECO:0008006" key="3">
    <source>
        <dbReference type="Google" id="ProtNLM"/>
    </source>
</evidence>
<accession>A0A2H0N1Y8</accession>
<sequence>MDENQYEKGIKIPDEELNAVKLEPNSFHGEWNYRIHP</sequence>
<dbReference type="EMBL" id="PCWM01000077">
    <property type="protein sequence ID" value="PIR02900.1"/>
    <property type="molecule type" value="Genomic_DNA"/>
</dbReference>
<dbReference type="AlphaFoldDB" id="A0A2H0N1Y8"/>
<comment type="caution">
    <text evidence="1">The sequence shown here is derived from an EMBL/GenBank/DDBJ whole genome shotgun (WGS) entry which is preliminary data.</text>
</comment>
<evidence type="ECO:0000313" key="1">
    <source>
        <dbReference type="EMBL" id="PIR02900.1"/>
    </source>
</evidence>
<organism evidence="1 2">
    <name type="scientific">Candidatus Magasanikbacteria bacterium CG11_big_fil_rev_8_21_14_0_20_43_7</name>
    <dbReference type="NCBI Taxonomy" id="1974654"/>
    <lineage>
        <taxon>Bacteria</taxon>
        <taxon>Candidatus Magasanikiibacteriota</taxon>
    </lineage>
</organism>